<feature type="transmembrane region" description="Helical" evidence="6">
    <location>
        <begin position="250"/>
        <end position="272"/>
    </location>
</feature>
<proteinExistence type="predicted"/>
<evidence type="ECO:0000256" key="6">
    <source>
        <dbReference type="SAM" id="Phobius"/>
    </source>
</evidence>
<dbReference type="Proteomes" id="UP001139336">
    <property type="component" value="Unassembled WGS sequence"/>
</dbReference>
<keyword evidence="2" id="KW-1003">Cell membrane</keyword>
<keyword evidence="5 6" id="KW-0472">Membrane</keyword>
<dbReference type="RefSeq" id="WP_236117587.1">
    <property type="nucleotide sequence ID" value="NZ_JAKGSI010000001.1"/>
</dbReference>
<feature type="transmembrane region" description="Helical" evidence="6">
    <location>
        <begin position="385"/>
        <end position="407"/>
    </location>
</feature>
<keyword evidence="4 6" id="KW-1133">Transmembrane helix</keyword>
<evidence type="ECO:0000313" key="8">
    <source>
        <dbReference type="Proteomes" id="UP001139336"/>
    </source>
</evidence>
<feature type="transmembrane region" description="Helical" evidence="6">
    <location>
        <begin position="334"/>
        <end position="355"/>
    </location>
</feature>
<comment type="subcellular location">
    <subcellularLocation>
        <location evidence="1">Cell membrane</location>
        <topology evidence="1">Multi-pass membrane protein</topology>
    </subcellularLocation>
</comment>
<protein>
    <recommendedName>
        <fullName evidence="9">Polysaccharide biosynthesis protein</fullName>
    </recommendedName>
</protein>
<dbReference type="InterPro" id="IPR050833">
    <property type="entry name" value="Poly_Biosynth_Transport"/>
</dbReference>
<dbReference type="EMBL" id="JAKGSI010000001">
    <property type="protein sequence ID" value="MCF4005786.1"/>
    <property type="molecule type" value="Genomic_DNA"/>
</dbReference>
<dbReference type="AlphaFoldDB" id="A0A9X1QMS2"/>
<feature type="transmembrane region" description="Helical" evidence="6">
    <location>
        <begin position="119"/>
        <end position="143"/>
    </location>
</feature>
<evidence type="ECO:0000256" key="5">
    <source>
        <dbReference type="ARBA" id="ARBA00023136"/>
    </source>
</evidence>
<accession>A0A9X1QMS2</accession>
<evidence type="ECO:0000256" key="3">
    <source>
        <dbReference type="ARBA" id="ARBA00022692"/>
    </source>
</evidence>
<dbReference type="PANTHER" id="PTHR30250">
    <property type="entry name" value="PST FAMILY PREDICTED COLANIC ACID TRANSPORTER"/>
    <property type="match status" value="1"/>
</dbReference>
<evidence type="ECO:0000256" key="1">
    <source>
        <dbReference type="ARBA" id="ARBA00004651"/>
    </source>
</evidence>
<feature type="transmembrane region" description="Helical" evidence="6">
    <location>
        <begin position="89"/>
        <end position="107"/>
    </location>
</feature>
<evidence type="ECO:0000256" key="4">
    <source>
        <dbReference type="ARBA" id="ARBA00022989"/>
    </source>
</evidence>
<evidence type="ECO:0000256" key="2">
    <source>
        <dbReference type="ARBA" id="ARBA00022475"/>
    </source>
</evidence>
<gene>
    <name evidence="7" type="ORF">L1O03_01155</name>
</gene>
<keyword evidence="8" id="KW-1185">Reference proteome</keyword>
<evidence type="ECO:0000313" key="7">
    <source>
        <dbReference type="EMBL" id="MCF4005786.1"/>
    </source>
</evidence>
<dbReference type="PANTHER" id="PTHR30250:SF11">
    <property type="entry name" value="O-ANTIGEN TRANSPORTER-RELATED"/>
    <property type="match status" value="1"/>
</dbReference>
<reference evidence="7" key="1">
    <citation type="submission" date="2022-01" db="EMBL/GenBank/DDBJ databases">
        <title>Corynebacterium sp. nov isolated from isolated from the feces of the greater white-fronted geese (Anser albifrons) at Poyang Lake, PR China.</title>
        <authorList>
            <person name="Liu Q."/>
        </authorList>
    </citation>
    <scope>NUCLEOTIDE SEQUENCE</scope>
    <source>
        <strain evidence="7">JCM 32435</strain>
    </source>
</reference>
<evidence type="ECO:0008006" key="9">
    <source>
        <dbReference type="Google" id="ProtNLM"/>
    </source>
</evidence>
<feature type="transmembrane region" description="Helical" evidence="6">
    <location>
        <begin position="217"/>
        <end position="238"/>
    </location>
</feature>
<comment type="caution">
    <text evidence="7">The sequence shown here is derived from an EMBL/GenBank/DDBJ whole genome shotgun (WGS) entry which is preliminary data.</text>
</comment>
<feature type="transmembrane region" description="Helical" evidence="6">
    <location>
        <begin position="362"/>
        <end position="379"/>
    </location>
</feature>
<name>A0A9X1QMS2_9CORY</name>
<sequence length="413" mass="42673">MRWLSYATIFSAASGFIVISLAAWALGAAGADQFQAYWGLFFALGGCTDGLMQETTRSISHAREKGAGATAAGSGAAGRGRPWRLGGQIAAIAVAIVLLSAALWMPLMVESHRLSGTIIMALGLAGYIFQAVLSGVLSGLGLWRRYAGLLALDAALRLGCALVAWACGWGLGAFMLITVIGSVAWLAILALSRDRGEILAAVADVDARALRRRALSAMTATGASAALITGFPVFVQVAQSVHPEPAQATGVTVAGIILAVTLTRAPILVPLTRFQSALIVRCVENRARILQTMLAPVGAVLGVGLVGAVAAWLIGPWILSMLYGEGFLVPGPTLAVLTFASACTGVLMMSGAAALAVERHGFYVAGWLSASLIAFLILLLPTTLTWGVCTALMVGPLAGAAVHMAGVRYYPTR</sequence>
<dbReference type="GO" id="GO:0005886">
    <property type="term" value="C:plasma membrane"/>
    <property type="evidence" value="ECO:0007669"/>
    <property type="project" value="UniProtKB-SubCell"/>
</dbReference>
<organism evidence="7 8">
    <name type="scientific">Corynebacterium uropygiale</name>
    <dbReference type="NCBI Taxonomy" id="1775911"/>
    <lineage>
        <taxon>Bacteria</taxon>
        <taxon>Bacillati</taxon>
        <taxon>Actinomycetota</taxon>
        <taxon>Actinomycetes</taxon>
        <taxon>Mycobacteriales</taxon>
        <taxon>Corynebacteriaceae</taxon>
        <taxon>Corynebacterium</taxon>
    </lineage>
</organism>
<feature type="transmembrane region" description="Helical" evidence="6">
    <location>
        <begin position="163"/>
        <end position="191"/>
    </location>
</feature>
<feature type="transmembrane region" description="Helical" evidence="6">
    <location>
        <begin position="293"/>
        <end position="314"/>
    </location>
</feature>
<keyword evidence="3 6" id="KW-0812">Transmembrane</keyword>